<dbReference type="PANTHER" id="PTHR37042">
    <property type="entry name" value="OUTER MEMBRANE PROTEIN RV1973"/>
    <property type="match status" value="1"/>
</dbReference>
<dbReference type="EMBL" id="AP022593">
    <property type="protein sequence ID" value="BBY52390.1"/>
    <property type="molecule type" value="Genomic_DNA"/>
</dbReference>
<geneLocation type="plasmid" evidence="6">
    <name>pjcm18538 dna</name>
</geneLocation>
<accession>A0A7I7S7F8</accession>
<dbReference type="GO" id="GO:0016020">
    <property type="term" value="C:membrane"/>
    <property type="evidence" value="ECO:0007669"/>
    <property type="project" value="UniProtKB-SubCell"/>
</dbReference>
<keyword evidence="2 4" id="KW-0472">Membrane</keyword>
<organism evidence="5 6">
    <name type="scientific">Mycolicibacterium arabiense</name>
    <dbReference type="NCBI Taxonomy" id="1286181"/>
    <lineage>
        <taxon>Bacteria</taxon>
        <taxon>Bacillati</taxon>
        <taxon>Actinomycetota</taxon>
        <taxon>Actinomycetes</taxon>
        <taxon>Mycobacteriales</taxon>
        <taxon>Mycobacteriaceae</taxon>
        <taxon>Mycolicibacterium</taxon>
    </lineage>
</organism>
<keyword evidence="6" id="KW-1185">Reference proteome</keyword>
<feature type="region of interest" description="Disordered" evidence="3">
    <location>
        <begin position="1"/>
        <end position="47"/>
    </location>
</feature>
<reference evidence="5 6" key="1">
    <citation type="journal article" date="2019" name="Emerg. Microbes Infect.">
        <title>Comprehensive subspecies identification of 175 nontuberculous mycobacteria species based on 7547 genomic profiles.</title>
        <authorList>
            <person name="Matsumoto Y."/>
            <person name="Kinjo T."/>
            <person name="Motooka D."/>
            <person name="Nabeya D."/>
            <person name="Jung N."/>
            <person name="Uechi K."/>
            <person name="Horii T."/>
            <person name="Iida T."/>
            <person name="Fujita J."/>
            <person name="Nakamura S."/>
        </authorList>
    </citation>
    <scope>NUCLEOTIDE SEQUENCE [LARGE SCALE GENOMIC DNA]</scope>
    <source>
        <strain evidence="5 6">JCM 18538</strain>
    </source>
</reference>
<dbReference type="PANTHER" id="PTHR37042:SF4">
    <property type="entry name" value="OUTER MEMBRANE PROTEIN RV1973"/>
    <property type="match status" value="1"/>
</dbReference>
<evidence type="ECO:0000256" key="3">
    <source>
        <dbReference type="SAM" id="MobiDB-lite"/>
    </source>
</evidence>
<keyword evidence="4" id="KW-0812">Transmembrane</keyword>
<dbReference type="KEGG" id="marz:MARA_58580"/>
<sequence length="212" mass="22177">MTDETREPVPGEPSTGVDETEPAAVELDDTTAEASPPAAATSTRGTARPGGLRGILIPAVLAVLLLASAAFAAWVYVEQYRPDDQTSSTVAASAMDAASEGTVALLSYSPESLDQDFATAKTHLTGEFLTYYTQFTTDIVTPAAKQKDVKTSADVVRSAVAEIQPDSAVVLVFINQTTTSKENPAGSFTASSVKVGMTKVDGKWLINAFDPV</sequence>
<gene>
    <name evidence="5" type="ORF">MARA_58580</name>
</gene>
<evidence type="ECO:0000256" key="2">
    <source>
        <dbReference type="ARBA" id="ARBA00023136"/>
    </source>
</evidence>
<dbReference type="RefSeq" id="WP_163924249.1">
    <property type="nucleotide sequence ID" value="NZ_AP022593.1"/>
</dbReference>
<proteinExistence type="predicted"/>
<evidence type="ECO:0000256" key="4">
    <source>
        <dbReference type="SAM" id="Phobius"/>
    </source>
</evidence>
<feature type="compositionally biased region" description="Acidic residues" evidence="3">
    <location>
        <begin position="18"/>
        <end position="31"/>
    </location>
</feature>
<feature type="compositionally biased region" description="Low complexity" evidence="3">
    <location>
        <begin position="32"/>
        <end position="47"/>
    </location>
</feature>
<feature type="transmembrane region" description="Helical" evidence="4">
    <location>
        <begin position="55"/>
        <end position="77"/>
    </location>
</feature>
<keyword evidence="4" id="KW-1133">Transmembrane helix</keyword>
<evidence type="ECO:0000313" key="5">
    <source>
        <dbReference type="EMBL" id="BBY52390.1"/>
    </source>
</evidence>
<dbReference type="AlphaFoldDB" id="A0A7I7S7F8"/>
<comment type="subcellular location">
    <subcellularLocation>
        <location evidence="1">Membrane</location>
    </subcellularLocation>
</comment>
<protein>
    <recommendedName>
        <fullName evidence="7">Twin-arginine translocation pathway signal</fullName>
    </recommendedName>
</protein>
<name>A0A7I7S7F8_9MYCO</name>
<dbReference type="Proteomes" id="UP000467428">
    <property type="component" value="Chromosome"/>
</dbReference>
<evidence type="ECO:0000256" key="1">
    <source>
        <dbReference type="ARBA" id="ARBA00004370"/>
    </source>
</evidence>
<evidence type="ECO:0008006" key="7">
    <source>
        <dbReference type="Google" id="ProtNLM"/>
    </source>
</evidence>
<evidence type="ECO:0000313" key="6">
    <source>
        <dbReference type="Proteomes" id="UP000467428"/>
    </source>
</evidence>